<name>A0A5C3P790_9APHY</name>
<reference evidence="2 3" key="1">
    <citation type="journal article" date="2019" name="Nat. Ecol. Evol.">
        <title>Megaphylogeny resolves global patterns of mushroom evolution.</title>
        <authorList>
            <person name="Varga T."/>
            <person name="Krizsan K."/>
            <person name="Foldi C."/>
            <person name="Dima B."/>
            <person name="Sanchez-Garcia M."/>
            <person name="Sanchez-Ramirez S."/>
            <person name="Szollosi G.J."/>
            <person name="Szarkandi J.G."/>
            <person name="Papp V."/>
            <person name="Albert L."/>
            <person name="Andreopoulos W."/>
            <person name="Angelini C."/>
            <person name="Antonin V."/>
            <person name="Barry K.W."/>
            <person name="Bougher N.L."/>
            <person name="Buchanan P."/>
            <person name="Buyck B."/>
            <person name="Bense V."/>
            <person name="Catcheside P."/>
            <person name="Chovatia M."/>
            <person name="Cooper J."/>
            <person name="Damon W."/>
            <person name="Desjardin D."/>
            <person name="Finy P."/>
            <person name="Geml J."/>
            <person name="Haridas S."/>
            <person name="Hughes K."/>
            <person name="Justo A."/>
            <person name="Karasinski D."/>
            <person name="Kautmanova I."/>
            <person name="Kiss B."/>
            <person name="Kocsube S."/>
            <person name="Kotiranta H."/>
            <person name="LaButti K.M."/>
            <person name="Lechner B.E."/>
            <person name="Liimatainen K."/>
            <person name="Lipzen A."/>
            <person name="Lukacs Z."/>
            <person name="Mihaltcheva S."/>
            <person name="Morgado L.N."/>
            <person name="Niskanen T."/>
            <person name="Noordeloos M.E."/>
            <person name="Ohm R.A."/>
            <person name="Ortiz-Santana B."/>
            <person name="Ovrebo C."/>
            <person name="Racz N."/>
            <person name="Riley R."/>
            <person name="Savchenko A."/>
            <person name="Shiryaev A."/>
            <person name="Soop K."/>
            <person name="Spirin V."/>
            <person name="Szebenyi C."/>
            <person name="Tomsovsky M."/>
            <person name="Tulloss R.E."/>
            <person name="Uehling J."/>
            <person name="Grigoriev I.V."/>
            <person name="Vagvolgyi C."/>
            <person name="Papp T."/>
            <person name="Martin F.M."/>
            <person name="Miettinen O."/>
            <person name="Hibbett D.S."/>
            <person name="Nagy L.G."/>
        </authorList>
    </citation>
    <scope>NUCLEOTIDE SEQUENCE [LARGE SCALE GENOMIC DNA]</scope>
    <source>
        <strain evidence="2 3">HHB13444</strain>
    </source>
</reference>
<evidence type="ECO:0000313" key="3">
    <source>
        <dbReference type="Proteomes" id="UP000308197"/>
    </source>
</evidence>
<sequence>MALPKGGSPRDMYSVRPCECDVSAEASLRMAVWRTAQDLVSPGRRESIRCVVSHATTDLRRCVEYGDPLNDSIIIREGRSSSMLSSPTAASKMKVQLCALRLTLIRRTRALPEHDEPSTFKDKSPAEATWPSPPRRTKLQGQSIGVHMVPPATLAVSELGQAG</sequence>
<dbReference type="AlphaFoldDB" id="A0A5C3P790"/>
<evidence type="ECO:0000313" key="2">
    <source>
        <dbReference type="EMBL" id="TFK84829.1"/>
    </source>
</evidence>
<dbReference type="EMBL" id="ML211291">
    <property type="protein sequence ID" value="TFK84829.1"/>
    <property type="molecule type" value="Genomic_DNA"/>
</dbReference>
<organism evidence="2 3">
    <name type="scientific">Polyporus arcularius HHB13444</name>
    <dbReference type="NCBI Taxonomy" id="1314778"/>
    <lineage>
        <taxon>Eukaryota</taxon>
        <taxon>Fungi</taxon>
        <taxon>Dikarya</taxon>
        <taxon>Basidiomycota</taxon>
        <taxon>Agaricomycotina</taxon>
        <taxon>Agaricomycetes</taxon>
        <taxon>Polyporales</taxon>
        <taxon>Polyporaceae</taxon>
        <taxon>Polyporus</taxon>
    </lineage>
</organism>
<evidence type="ECO:0000256" key="1">
    <source>
        <dbReference type="SAM" id="MobiDB-lite"/>
    </source>
</evidence>
<dbReference type="InParanoid" id="A0A5C3P790"/>
<keyword evidence="3" id="KW-1185">Reference proteome</keyword>
<protein>
    <submittedName>
        <fullName evidence="2">Uncharacterized protein</fullName>
    </submittedName>
</protein>
<accession>A0A5C3P790</accession>
<dbReference type="Proteomes" id="UP000308197">
    <property type="component" value="Unassembled WGS sequence"/>
</dbReference>
<feature type="region of interest" description="Disordered" evidence="1">
    <location>
        <begin position="113"/>
        <end position="138"/>
    </location>
</feature>
<proteinExistence type="predicted"/>
<gene>
    <name evidence="2" type="ORF">K466DRAFT_210725</name>
</gene>
<feature type="compositionally biased region" description="Basic and acidic residues" evidence="1">
    <location>
        <begin position="113"/>
        <end position="125"/>
    </location>
</feature>